<evidence type="ECO:0000313" key="12">
    <source>
        <dbReference type="Proteomes" id="UP000233781"/>
    </source>
</evidence>
<dbReference type="Pfam" id="PF00535">
    <property type="entry name" value="Glycos_transf_2"/>
    <property type="match status" value="1"/>
</dbReference>
<evidence type="ECO:0000256" key="5">
    <source>
        <dbReference type="ARBA" id="ARBA00023136"/>
    </source>
</evidence>
<name>A0A2N3YEJ7_9MICO</name>
<keyword evidence="12" id="KW-1185">Reference proteome</keyword>
<evidence type="ECO:0000256" key="8">
    <source>
        <dbReference type="ARBA" id="ARBA00038120"/>
    </source>
</evidence>
<dbReference type="OrthoDB" id="9798249at2"/>
<evidence type="ECO:0000256" key="7">
    <source>
        <dbReference type="ARBA" id="ARBA00037904"/>
    </source>
</evidence>
<comment type="caution">
    <text evidence="11">The sequence shown here is derived from an EMBL/GenBank/DDBJ whole genome shotgun (WGS) entry which is preliminary data.</text>
</comment>
<protein>
    <recommendedName>
        <fullName evidence="9">4,4'-diaponeurosporenoate glycosyltransferase</fullName>
    </recommendedName>
</protein>
<evidence type="ECO:0000313" key="11">
    <source>
        <dbReference type="EMBL" id="PKW25279.1"/>
    </source>
</evidence>
<dbReference type="AlphaFoldDB" id="A0A2N3YEJ7"/>
<reference evidence="11 12" key="1">
    <citation type="submission" date="2017-12" db="EMBL/GenBank/DDBJ databases">
        <title>Sequencing the genomes of 1000 Actinobacteria strains.</title>
        <authorList>
            <person name="Klenk H.-P."/>
        </authorList>
    </citation>
    <scope>NUCLEOTIDE SEQUENCE [LARGE SCALE GENOMIC DNA]</scope>
    <source>
        <strain evidence="11 12">DSM 12806</strain>
    </source>
</reference>
<accession>A0A2N3YEJ7</accession>
<dbReference type="PANTHER" id="PTHR43646:SF2">
    <property type="entry name" value="GLYCOSYLTRANSFERASE 2-LIKE DOMAIN-CONTAINING PROTEIN"/>
    <property type="match status" value="1"/>
</dbReference>
<evidence type="ECO:0000256" key="6">
    <source>
        <dbReference type="ARBA" id="ARBA00037281"/>
    </source>
</evidence>
<proteinExistence type="inferred from homology"/>
<dbReference type="Gene3D" id="3.90.550.10">
    <property type="entry name" value="Spore Coat Polysaccharide Biosynthesis Protein SpsA, Chain A"/>
    <property type="match status" value="1"/>
</dbReference>
<keyword evidence="5" id="KW-0472">Membrane</keyword>
<evidence type="ECO:0000256" key="2">
    <source>
        <dbReference type="ARBA" id="ARBA00022475"/>
    </source>
</evidence>
<dbReference type="InterPro" id="IPR029044">
    <property type="entry name" value="Nucleotide-diphossugar_trans"/>
</dbReference>
<dbReference type="SUPFAM" id="SSF53448">
    <property type="entry name" value="Nucleotide-diphospho-sugar transferases"/>
    <property type="match status" value="1"/>
</dbReference>
<evidence type="ECO:0000259" key="10">
    <source>
        <dbReference type="Pfam" id="PF00535"/>
    </source>
</evidence>
<feature type="domain" description="Glycosyltransferase 2-like" evidence="10">
    <location>
        <begin position="8"/>
        <end position="137"/>
    </location>
</feature>
<evidence type="ECO:0000256" key="9">
    <source>
        <dbReference type="ARBA" id="ARBA00040345"/>
    </source>
</evidence>
<comment type="similarity">
    <text evidence="8">Belongs to the glycosyltransferase 2 family. CrtQ subfamily.</text>
</comment>
<evidence type="ECO:0000256" key="4">
    <source>
        <dbReference type="ARBA" id="ARBA00022679"/>
    </source>
</evidence>
<dbReference type="Proteomes" id="UP000233781">
    <property type="component" value="Unassembled WGS sequence"/>
</dbReference>
<dbReference type="CDD" id="cd00761">
    <property type="entry name" value="Glyco_tranf_GTA_type"/>
    <property type="match status" value="1"/>
</dbReference>
<dbReference type="EMBL" id="PJNE01000001">
    <property type="protein sequence ID" value="PKW25279.1"/>
    <property type="molecule type" value="Genomic_DNA"/>
</dbReference>
<dbReference type="InterPro" id="IPR001173">
    <property type="entry name" value="Glyco_trans_2-like"/>
</dbReference>
<keyword evidence="4 11" id="KW-0808">Transferase</keyword>
<dbReference type="RefSeq" id="WP_158239758.1">
    <property type="nucleotide sequence ID" value="NZ_PJNE01000001.1"/>
</dbReference>
<dbReference type="GO" id="GO:0016757">
    <property type="term" value="F:glycosyltransferase activity"/>
    <property type="evidence" value="ECO:0007669"/>
    <property type="project" value="UniProtKB-KW"/>
</dbReference>
<comment type="pathway">
    <text evidence="7">Carotenoid biosynthesis; staphyloxanthin biosynthesis; staphyloxanthin from farnesyl diphosphate: step 4/5.</text>
</comment>
<comment type="function">
    <text evidence="6">Catalyzes the glycosylation of 4,4'-diaponeurosporenoate, i.e. the esterification of glucose at the C1'' position with the carboxyl group of 4,4'-diaponeurosporenic acid, to form glycosyl-4,4'-diaponeurosporenoate. This is a step in the biosynthesis of staphyloxanthin, an orange pigment present in most staphylococci strains.</text>
</comment>
<keyword evidence="2" id="KW-1003">Cell membrane</keyword>
<keyword evidence="3" id="KW-0328">Glycosyltransferase</keyword>
<gene>
    <name evidence="11" type="ORF">ATL31_0065</name>
</gene>
<organism evidence="11 12">
    <name type="scientific">Phycicoccus duodecadis</name>
    <dbReference type="NCBI Taxonomy" id="173053"/>
    <lineage>
        <taxon>Bacteria</taxon>
        <taxon>Bacillati</taxon>
        <taxon>Actinomycetota</taxon>
        <taxon>Actinomycetes</taxon>
        <taxon>Micrococcales</taxon>
        <taxon>Intrasporangiaceae</taxon>
        <taxon>Phycicoccus</taxon>
    </lineage>
</organism>
<evidence type="ECO:0000256" key="3">
    <source>
        <dbReference type="ARBA" id="ARBA00022676"/>
    </source>
</evidence>
<dbReference type="GO" id="GO:0005886">
    <property type="term" value="C:plasma membrane"/>
    <property type="evidence" value="ECO:0007669"/>
    <property type="project" value="UniProtKB-SubCell"/>
</dbReference>
<evidence type="ECO:0000256" key="1">
    <source>
        <dbReference type="ARBA" id="ARBA00004236"/>
    </source>
</evidence>
<dbReference type="PANTHER" id="PTHR43646">
    <property type="entry name" value="GLYCOSYLTRANSFERASE"/>
    <property type="match status" value="1"/>
</dbReference>
<sequence length="310" mass="34466">MAAIPDVTVVIPTRNRADLLRTTLHSIQVAVDEARRAGWSTHILVVDDCSDDASTQEVCAAAGAECVRIEVHDGRNNPASAIVLGVSRARSRFVMLFGDDDIMLPRHLVAHLEVVEQGYDLCTGSFHVTDAALRHVSTATLPQPIVGDLLDGRVTINDGALVRTDLFQRGPWDPTLDQVVILPVWLTLMSGDIRATTIAEPTWLYRRHSANISDDLPPEDRAQRARVIEPFRQAYLDRGERVPASHARIRRDEEEAYAEQARRAGAEKAAAAAAAKAERERLARERWDALPAWRRTASRVRRRLRSSSRA</sequence>
<comment type="subcellular location">
    <subcellularLocation>
        <location evidence="1">Cell membrane</location>
    </subcellularLocation>
</comment>